<dbReference type="PANTHER" id="PTHR11941:SF54">
    <property type="entry name" value="ENOYL-COA HYDRATASE, MITOCHONDRIAL"/>
    <property type="match status" value="1"/>
</dbReference>
<dbReference type="InterPro" id="IPR018376">
    <property type="entry name" value="Enoyl-CoA_hyd/isom_CS"/>
</dbReference>
<dbReference type="InterPro" id="IPR014748">
    <property type="entry name" value="Enoyl-CoA_hydra_C"/>
</dbReference>
<protein>
    <submittedName>
        <fullName evidence="4">Enoyl-CoA hydratase</fullName>
        <ecNumber evidence="4">4.2.1.17</ecNumber>
    </submittedName>
</protein>
<dbReference type="PANTHER" id="PTHR11941">
    <property type="entry name" value="ENOYL-COA HYDRATASE-RELATED"/>
    <property type="match status" value="1"/>
</dbReference>
<evidence type="ECO:0000313" key="5">
    <source>
        <dbReference type="Proteomes" id="UP000249842"/>
    </source>
</evidence>
<dbReference type="InterPro" id="IPR001753">
    <property type="entry name" value="Enoyl-CoA_hydra/iso"/>
</dbReference>
<gene>
    <name evidence="4" type="ORF">DJ021_00795</name>
</gene>
<evidence type="ECO:0000256" key="2">
    <source>
        <dbReference type="ARBA" id="ARBA00023239"/>
    </source>
</evidence>
<evidence type="ECO:0000313" key="4">
    <source>
        <dbReference type="EMBL" id="RAK58436.1"/>
    </source>
</evidence>
<dbReference type="EMBL" id="QFYP01000001">
    <property type="protein sequence ID" value="RAK58436.1"/>
    <property type="molecule type" value="Genomic_DNA"/>
</dbReference>
<proteinExistence type="inferred from homology"/>
<dbReference type="EC" id="4.2.1.17" evidence="4"/>
<dbReference type="PROSITE" id="PS00166">
    <property type="entry name" value="ENOYL_COA_HYDRATASE"/>
    <property type="match status" value="1"/>
</dbReference>
<accession>A0A328AXL8</accession>
<dbReference type="Gene3D" id="1.10.12.10">
    <property type="entry name" value="Lyase 2-enoyl-coa Hydratase, Chain A, domain 2"/>
    <property type="match status" value="1"/>
</dbReference>
<sequence length="260" mass="27655">MAYEFIQVEREGPVTTVTLNRPEVMNALHSPAHFELADAFDAFAADPEQWVAIVTGAGERAFSAGNDLKHQAGGGKMESPPSGFAGLTSRFDLTKPLIAAVNGVAMGGGFEIALACDLIIAADTATFALPEPRVGLAALAGGLHRLPRQIGTKRALSMILTGRRVTAAEGRELGFVAEVVPAAELMAAARRWAAQIVELSPMSVRASKEAVYKGLDEPTLEAAIKGQNRYPAVAALFRSEDFVEGPMAFSQKRPPQWKGR</sequence>
<dbReference type="Gene3D" id="3.90.226.10">
    <property type="entry name" value="2-enoyl-CoA Hydratase, Chain A, domain 1"/>
    <property type="match status" value="1"/>
</dbReference>
<dbReference type="GO" id="GO:0006635">
    <property type="term" value="P:fatty acid beta-oxidation"/>
    <property type="evidence" value="ECO:0007669"/>
    <property type="project" value="TreeGrafter"/>
</dbReference>
<dbReference type="CDD" id="cd06558">
    <property type="entry name" value="crotonase-like"/>
    <property type="match status" value="1"/>
</dbReference>
<reference evidence="5" key="1">
    <citation type="submission" date="2018-05" db="EMBL/GenBank/DDBJ databases">
        <authorList>
            <person name="Li X."/>
        </authorList>
    </citation>
    <scope>NUCLEOTIDE SEQUENCE [LARGE SCALE GENOMIC DNA]</scope>
    <source>
        <strain evidence="5">HKS-05</strain>
    </source>
</reference>
<evidence type="ECO:0000256" key="3">
    <source>
        <dbReference type="RuleBase" id="RU003707"/>
    </source>
</evidence>
<organism evidence="4 5">
    <name type="scientific">Phenylobacterium hankyongense</name>
    <dbReference type="NCBI Taxonomy" id="1813876"/>
    <lineage>
        <taxon>Bacteria</taxon>
        <taxon>Pseudomonadati</taxon>
        <taxon>Pseudomonadota</taxon>
        <taxon>Alphaproteobacteria</taxon>
        <taxon>Caulobacterales</taxon>
        <taxon>Caulobacteraceae</taxon>
        <taxon>Phenylobacterium</taxon>
    </lineage>
</organism>
<dbReference type="SUPFAM" id="SSF52096">
    <property type="entry name" value="ClpP/crotonase"/>
    <property type="match status" value="1"/>
</dbReference>
<dbReference type="Pfam" id="PF00378">
    <property type="entry name" value="ECH_1"/>
    <property type="match status" value="1"/>
</dbReference>
<keyword evidence="5" id="KW-1185">Reference proteome</keyword>
<dbReference type="InterPro" id="IPR029045">
    <property type="entry name" value="ClpP/crotonase-like_dom_sf"/>
</dbReference>
<dbReference type="FunFam" id="3.90.226.10:FF:000009">
    <property type="entry name" value="Carnitinyl-CoA dehydratase"/>
    <property type="match status" value="1"/>
</dbReference>
<keyword evidence="2 4" id="KW-0456">Lyase</keyword>
<comment type="caution">
    <text evidence="4">The sequence shown here is derived from an EMBL/GenBank/DDBJ whole genome shotgun (WGS) entry which is preliminary data.</text>
</comment>
<comment type="similarity">
    <text evidence="1 3">Belongs to the enoyl-CoA hydratase/isomerase family.</text>
</comment>
<dbReference type="Proteomes" id="UP000249842">
    <property type="component" value="Unassembled WGS sequence"/>
</dbReference>
<evidence type="ECO:0000256" key="1">
    <source>
        <dbReference type="ARBA" id="ARBA00005254"/>
    </source>
</evidence>
<dbReference type="RefSeq" id="WP_111455708.1">
    <property type="nucleotide sequence ID" value="NZ_QFYP01000001.1"/>
</dbReference>
<dbReference type="GO" id="GO:0004300">
    <property type="term" value="F:enoyl-CoA hydratase activity"/>
    <property type="evidence" value="ECO:0007669"/>
    <property type="project" value="UniProtKB-EC"/>
</dbReference>
<dbReference type="AlphaFoldDB" id="A0A328AXL8"/>
<name>A0A328AXL8_9CAUL</name>
<dbReference type="OrthoDB" id="4470569at2"/>